<organism evidence="2 3">
    <name type="scientific">Platanthera guangdongensis</name>
    <dbReference type="NCBI Taxonomy" id="2320717"/>
    <lineage>
        <taxon>Eukaryota</taxon>
        <taxon>Viridiplantae</taxon>
        <taxon>Streptophyta</taxon>
        <taxon>Embryophyta</taxon>
        <taxon>Tracheophyta</taxon>
        <taxon>Spermatophyta</taxon>
        <taxon>Magnoliopsida</taxon>
        <taxon>Liliopsida</taxon>
        <taxon>Asparagales</taxon>
        <taxon>Orchidaceae</taxon>
        <taxon>Orchidoideae</taxon>
        <taxon>Orchideae</taxon>
        <taxon>Orchidinae</taxon>
        <taxon>Platanthera</taxon>
    </lineage>
</organism>
<gene>
    <name evidence="2" type="ORF">KSP40_PGU016549</name>
</gene>
<dbReference type="EMBL" id="JBBWWR010000012">
    <property type="protein sequence ID" value="KAK8958518.1"/>
    <property type="molecule type" value="Genomic_DNA"/>
</dbReference>
<reference evidence="2 3" key="1">
    <citation type="journal article" date="2022" name="Nat. Plants">
        <title>Genomes of leafy and leafless Platanthera orchids illuminate the evolution of mycoheterotrophy.</title>
        <authorList>
            <person name="Li M.H."/>
            <person name="Liu K.W."/>
            <person name="Li Z."/>
            <person name="Lu H.C."/>
            <person name="Ye Q.L."/>
            <person name="Zhang D."/>
            <person name="Wang J.Y."/>
            <person name="Li Y.F."/>
            <person name="Zhong Z.M."/>
            <person name="Liu X."/>
            <person name="Yu X."/>
            <person name="Liu D.K."/>
            <person name="Tu X.D."/>
            <person name="Liu B."/>
            <person name="Hao Y."/>
            <person name="Liao X.Y."/>
            <person name="Jiang Y.T."/>
            <person name="Sun W.H."/>
            <person name="Chen J."/>
            <person name="Chen Y.Q."/>
            <person name="Ai Y."/>
            <person name="Zhai J.W."/>
            <person name="Wu S.S."/>
            <person name="Zhou Z."/>
            <person name="Hsiao Y.Y."/>
            <person name="Wu W.L."/>
            <person name="Chen Y.Y."/>
            <person name="Lin Y.F."/>
            <person name="Hsu J.L."/>
            <person name="Li C.Y."/>
            <person name="Wang Z.W."/>
            <person name="Zhao X."/>
            <person name="Zhong W.Y."/>
            <person name="Ma X.K."/>
            <person name="Ma L."/>
            <person name="Huang J."/>
            <person name="Chen G.Z."/>
            <person name="Huang M.Z."/>
            <person name="Huang L."/>
            <person name="Peng D.H."/>
            <person name="Luo Y.B."/>
            <person name="Zou S.Q."/>
            <person name="Chen S.P."/>
            <person name="Lan S."/>
            <person name="Tsai W.C."/>
            <person name="Van de Peer Y."/>
            <person name="Liu Z.J."/>
        </authorList>
    </citation>
    <scope>NUCLEOTIDE SEQUENCE [LARGE SCALE GENOMIC DNA]</scope>
    <source>
        <strain evidence="2">Lor288</strain>
    </source>
</reference>
<name>A0ABR2M396_9ASPA</name>
<evidence type="ECO:0000313" key="2">
    <source>
        <dbReference type="EMBL" id="KAK8958518.1"/>
    </source>
</evidence>
<sequence>MCHFSQNKSCSVVFILFTSSTSLKILLICLGVTAFVAITVFVFKLWQKKKRQEYFGTINFTNMLYYPAITTK</sequence>
<evidence type="ECO:0000256" key="1">
    <source>
        <dbReference type="SAM" id="Phobius"/>
    </source>
</evidence>
<comment type="caution">
    <text evidence="2">The sequence shown here is derived from an EMBL/GenBank/DDBJ whole genome shotgun (WGS) entry which is preliminary data.</text>
</comment>
<dbReference type="Proteomes" id="UP001412067">
    <property type="component" value="Unassembled WGS sequence"/>
</dbReference>
<keyword evidence="1" id="KW-0812">Transmembrane</keyword>
<keyword evidence="3" id="KW-1185">Reference proteome</keyword>
<proteinExistence type="predicted"/>
<keyword evidence="1" id="KW-1133">Transmembrane helix</keyword>
<keyword evidence="1" id="KW-0472">Membrane</keyword>
<accession>A0ABR2M396</accession>
<protein>
    <submittedName>
        <fullName evidence="2">Uncharacterized protein</fullName>
    </submittedName>
</protein>
<evidence type="ECO:0000313" key="3">
    <source>
        <dbReference type="Proteomes" id="UP001412067"/>
    </source>
</evidence>
<feature type="transmembrane region" description="Helical" evidence="1">
    <location>
        <begin position="25"/>
        <end position="46"/>
    </location>
</feature>